<proteinExistence type="predicted"/>
<accession>A0A939E102</accession>
<dbReference type="AlphaFoldDB" id="A0A939E102"/>
<feature type="transmembrane region" description="Helical" evidence="1">
    <location>
        <begin position="55"/>
        <end position="76"/>
    </location>
</feature>
<name>A0A939E102_9CORY</name>
<keyword evidence="1" id="KW-1133">Transmembrane helix</keyword>
<keyword evidence="1" id="KW-0812">Transmembrane</keyword>
<evidence type="ECO:0000313" key="3">
    <source>
        <dbReference type="Proteomes" id="UP000664332"/>
    </source>
</evidence>
<evidence type="ECO:0000256" key="1">
    <source>
        <dbReference type="SAM" id="Phobius"/>
    </source>
</evidence>
<comment type="caution">
    <text evidence="2">The sequence shown here is derived from an EMBL/GenBank/DDBJ whole genome shotgun (WGS) entry which is preliminary data.</text>
</comment>
<dbReference type="Proteomes" id="UP000664332">
    <property type="component" value="Unassembled WGS sequence"/>
</dbReference>
<protein>
    <submittedName>
        <fullName evidence="2">Uncharacterized protein</fullName>
    </submittedName>
</protein>
<feature type="transmembrane region" description="Helical" evidence="1">
    <location>
        <begin position="88"/>
        <end position="111"/>
    </location>
</feature>
<organism evidence="2 3">
    <name type="scientific">Corynebacterium mendelii</name>
    <dbReference type="NCBI Taxonomy" id="2765362"/>
    <lineage>
        <taxon>Bacteria</taxon>
        <taxon>Bacillati</taxon>
        <taxon>Actinomycetota</taxon>
        <taxon>Actinomycetes</taxon>
        <taxon>Mycobacteriales</taxon>
        <taxon>Corynebacteriaceae</taxon>
        <taxon>Corynebacterium</taxon>
    </lineage>
</organism>
<reference evidence="2" key="1">
    <citation type="submission" date="2021-03" db="EMBL/GenBank/DDBJ databases">
        <authorList>
            <person name="Sun Q."/>
        </authorList>
    </citation>
    <scope>NUCLEOTIDE SEQUENCE</scope>
    <source>
        <strain evidence="2">CCM 8862</strain>
    </source>
</reference>
<gene>
    <name evidence="2" type="ORF">JZY06_04315</name>
</gene>
<evidence type="ECO:0000313" key="2">
    <source>
        <dbReference type="EMBL" id="MBN9643848.1"/>
    </source>
</evidence>
<keyword evidence="3" id="KW-1185">Reference proteome</keyword>
<dbReference type="RefSeq" id="WP_207118571.1">
    <property type="nucleotide sequence ID" value="NZ_JAFLEQ010000008.1"/>
</dbReference>
<keyword evidence="1" id="KW-0472">Membrane</keyword>
<dbReference type="EMBL" id="JAFLEQ010000008">
    <property type="protein sequence ID" value="MBN9643848.1"/>
    <property type="molecule type" value="Genomic_DNA"/>
</dbReference>
<feature type="transmembrane region" description="Helical" evidence="1">
    <location>
        <begin position="12"/>
        <end position="35"/>
    </location>
</feature>
<sequence length="113" mass="12335">MGTHQQCARRAQWAMTPLAWIGAAVFVLYWAVLISDVYDIGPEALSTPLDLFGEVAYFLFFLPVTVGLVISGVVGWRTWKHSRCEVPAGIAGILLLLSFPMVLVLTAGSLMSH</sequence>